<dbReference type="InterPro" id="IPR000014">
    <property type="entry name" value="PAS"/>
</dbReference>
<dbReference type="SMART" id="SM00471">
    <property type="entry name" value="HDc"/>
    <property type="match status" value="1"/>
</dbReference>
<dbReference type="PANTHER" id="PTHR45228">
    <property type="entry name" value="CYCLIC DI-GMP PHOSPHODIESTERASE TM_0186-RELATED"/>
    <property type="match status" value="1"/>
</dbReference>
<dbReference type="CDD" id="cd00077">
    <property type="entry name" value="HDc"/>
    <property type="match status" value="1"/>
</dbReference>
<proteinExistence type="predicted"/>
<reference evidence="2" key="1">
    <citation type="submission" date="2020-10" db="EMBL/GenBank/DDBJ databases">
        <authorList>
            <person name="Gilroy R."/>
        </authorList>
    </citation>
    <scope>NUCLEOTIDE SEQUENCE</scope>
    <source>
        <strain evidence="2">10532</strain>
    </source>
</reference>
<protein>
    <submittedName>
        <fullName evidence="2">HD-GYP domain-containing protein</fullName>
    </submittedName>
</protein>
<sequence>MDNEEFSELEEIETSELPSVDPVKVLLNMKDETSKGVLLNCVTMFMSSNIPLMILNQNLNVVYISEPLRTMLGGMYKDLTLPFTTLFARAFTTELMKEFYEAIHNPDEKFSWKGTIQHKSNTMVGLYTKITAIPVLVKNNTPTGYLIIFEDITAEKKKTLKSIYKSILEASRLKDNETGAHNERVNHYAKCLALKLKETGKYPQIDPDFINDIGFLAGMHDVGKIGTPDEILKKKASLTEWEWSVMREHTINGAFILSNYPNEMAKEIALSHHEHWDGSGYPYHLEGLMIPLAARIVTVADVYDALRMKRNYKPGYSHEETCNIILSGRGTQFDPDIIDVFKDIMDDFDKIWNELKDKEQFGFIIP</sequence>
<dbReference type="SUPFAM" id="SSF55785">
    <property type="entry name" value="PYP-like sensor domain (PAS domain)"/>
    <property type="match status" value="1"/>
</dbReference>
<feature type="domain" description="HD-GYP" evidence="1">
    <location>
        <begin position="156"/>
        <end position="357"/>
    </location>
</feature>
<dbReference type="EMBL" id="JADIMM010000018">
    <property type="protein sequence ID" value="MBO8456809.1"/>
    <property type="molecule type" value="Genomic_DNA"/>
</dbReference>
<gene>
    <name evidence="2" type="ORF">IAA81_01105</name>
</gene>
<accession>A0A9D9HMR0</accession>
<evidence type="ECO:0000259" key="1">
    <source>
        <dbReference type="PROSITE" id="PS51832"/>
    </source>
</evidence>
<organism evidence="2 3">
    <name type="scientific">Candidatus Gallitreponema excrementavium</name>
    <dbReference type="NCBI Taxonomy" id="2840840"/>
    <lineage>
        <taxon>Bacteria</taxon>
        <taxon>Pseudomonadati</taxon>
        <taxon>Spirochaetota</taxon>
        <taxon>Spirochaetia</taxon>
        <taxon>Spirochaetales</taxon>
        <taxon>Candidatus Gallitreponema</taxon>
    </lineage>
</organism>
<dbReference type="InterPro" id="IPR035965">
    <property type="entry name" value="PAS-like_dom_sf"/>
</dbReference>
<evidence type="ECO:0000313" key="2">
    <source>
        <dbReference type="EMBL" id="MBO8456809.1"/>
    </source>
</evidence>
<dbReference type="PROSITE" id="PS51832">
    <property type="entry name" value="HD_GYP"/>
    <property type="match status" value="1"/>
</dbReference>
<reference evidence="2" key="2">
    <citation type="journal article" date="2021" name="PeerJ">
        <title>Extensive microbial diversity within the chicken gut microbiome revealed by metagenomics and culture.</title>
        <authorList>
            <person name="Gilroy R."/>
            <person name="Ravi A."/>
            <person name="Getino M."/>
            <person name="Pursley I."/>
            <person name="Horton D.L."/>
            <person name="Alikhan N.F."/>
            <person name="Baker D."/>
            <person name="Gharbi K."/>
            <person name="Hall N."/>
            <person name="Watson M."/>
            <person name="Adriaenssens E.M."/>
            <person name="Foster-Nyarko E."/>
            <person name="Jarju S."/>
            <person name="Secka A."/>
            <person name="Antonio M."/>
            <person name="Oren A."/>
            <person name="Chaudhuri R.R."/>
            <person name="La Ragione R."/>
            <person name="Hildebrand F."/>
            <person name="Pallen M.J."/>
        </authorList>
    </citation>
    <scope>NUCLEOTIDE SEQUENCE</scope>
    <source>
        <strain evidence="2">10532</strain>
    </source>
</reference>
<dbReference type="InterPro" id="IPR003607">
    <property type="entry name" value="HD/PDEase_dom"/>
</dbReference>
<dbReference type="InterPro" id="IPR037522">
    <property type="entry name" value="HD_GYP_dom"/>
</dbReference>
<dbReference type="Gene3D" id="3.30.450.20">
    <property type="entry name" value="PAS domain"/>
    <property type="match status" value="1"/>
</dbReference>
<evidence type="ECO:0000313" key="3">
    <source>
        <dbReference type="Proteomes" id="UP000823638"/>
    </source>
</evidence>
<name>A0A9D9HMR0_9SPIR</name>
<dbReference type="Pfam" id="PF13487">
    <property type="entry name" value="HD_5"/>
    <property type="match status" value="1"/>
</dbReference>
<dbReference type="InterPro" id="IPR052020">
    <property type="entry name" value="Cyclic_di-GMP/3'3'-cGAMP_PDE"/>
</dbReference>
<dbReference type="SUPFAM" id="SSF109604">
    <property type="entry name" value="HD-domain/PDEase-like"/>
    <property type="match status" value="1"/>
</dbReference>
<dbReference type="Pfam" id="PF13426">
    <property type="entry name" value="PAS_9"/>
    <property type="match status" value="1"/>
</dbReference>
<dbReference type="PANTHER" id="PTHR45228:SF8">
    <property type="entry name" value="TWO-COMPONENT RESPONSE REGULATOR-RELATED"/>
    <property type="match status" value="1"/>
</dbReference>
<comment type="caution">
    <text evidence="2">The sequence shown here is derived from an EMBL/GenBank/DDBJ whole genome shotgun (WGS) entry which is preliminary data.</text>
</comment>
<dbReference type="Gene3D" id="1.10.3210.10">
    <property type="entry name" value="Hypothetical protein af1432"/>
    <property type="match status" value="1"/>
</dbReference>
<dbReference type="AlphaFoldDB" id="A0A9D9HMR0"/>
<dbReference type="Proteomes" id="UP000823638">
    <property type="component" value="Unassembled WGS sequence"/>
</dbReference>